<evidence type="ECO:0000313" key="10">
    <source>
        <dbReference type="EMBL" id="QDT09965.1"/>
    </source>
</evidence>
<evidence type="ECO:0000256" key="7">
    <source>
        <dbReference type="PIRSR" id="PIRSR600223-1"/>
    </source>
</evidence>
<dbReference type="PROSITE" id="PS51257">
    <property type="entry name" value="PROKAR_LIPOPROTEIN"/>
    <property type="match status" value="1"/>
</dbReference>
<dbReference type="InterPro" id="IPR019758">
    <property type="entry name" value="Pept_S26A_signal_pept_1_CS"/>
</dbReference>
<dbReference type="CDD" id="cd06530">
    <property type="entry name" value="S26_SPase_I"/>
    <property type="match status" value="1"/>
</dbReference>
<gene>
    <name evidence="10" type="ORF">K239x_19180</name>
</gene>
<evidence type="ECO:0000256" key="2">
    <source>
        <dbReference type="ARBA" id="ARBA00009370"/>
    </source>
</evidence>
<name>A0A517NS87_9BACT</name>
<dbReference type="PRINTS" id="PR00727">
    <property type="entry name" value="LEADERPTASE"/>
</dbReference>
<evidence type="ECO:0000256" key="1">
    <source>
        <dbReference type="ARBA" id="ARBA00000677"/>
    </source>
</evidence>
<protein>
    <recommendedName>
        <fullName evidence="4">Signal peptidase I</fullName>
        <ecNumber evidence="3">3.4.21.89</ecNumber>
    </recommendedName>
    <alternativeName>
        <fullName evidence="6">Leader peptidase I</fullName>
    </alternativeName>
</protein>
<dbReference type="Gene3D" id="2.10.109.10">
    <property type="entry name" value="Umud Fragment, subunit A"/>
    <property type="match status" value="2"/>
</dbReference>
<dbReference type="EMBL" id="CP036526">
    <property type="protein sequence ID" value="QDT09965.1"/>
    <property type="molecule type" value="Genomic_DNA"/>
</dbReference>
<dbReference type="GO" id="GO:0004252">
    <property type="term" value="F:serine-type endopeptidase activity"/>
    <property type="evidence" value="ECO:0007669"/>
    <property type="project" value="InterPro"/>
</dbReference>
<dbReference type="PANTHER" id="PTHR43390">
    <property type="entry name" value="SIGNAL PEPTIDASE I"/>
    <property type="match status" value="1"/>
</dbReference>
<feature type="transmembrane region" description="Helical" evidence="8">
    <location>
        <begin position="16"/>
        <end position="35"/>
    </location>
</feature>
<dbReference type="PROSITE" id="PS00760">
    <property type="entry name" value="SPASE_I_2"/>
    <property type="match status" value="1"/>
</dbReference>
<proteinExistence type="inferred from homology"/>
<dbReference type="GO" id="GO:0006465">
    <property type="term" value="P:signal peptide processing"/>
    <property type="evidence" value="ECO:0007669"/>
    <property type="project" value="InterPro"/>
</dbReference>
<evidence type="ECO:0000256" key="3">
    <source>
        <dbReference type="ARBA" id="ARBA00013208"/>
    </source>
</evidence>
<evidence type="ECO:0000259" key="9">
    <source>
        <dbReference type="Pfam" id="PF10502"/>
    </source>
</evidence>
<comment type="similarity">
    <text evidence="2">Belongs to the peptidase S26 family.</text>
</comment>
<dbReference type="Pfam" id="PF10502">
    <property type="entry name" value="Peptidase_S26"/>
    <property type="match status" value="2"/>
</dbReference>
<dbReference type="InterPro" id="IPR019533">
    <property type="entry name" value="Peptidase_S26"/>
</dbReference>
<feature type="domain" description="Peptidase S26" evidence="9">
    <location>
        <begin position="127"/>
        <end position="181"/>
    </location>
</feature>
<evidence type="ECO:0000256" key="8">
    <source>
        <dbReference type="SAM" id="Phobius"/>
    </source>
</evidence>
<dbReference type="Proteomes" id="UP000319817">
    <property type="component" value="Chromosome"/>
</dbReference>
<feature type="domain" description="Peptidase S26" evidence="9">
    <location>
        <begin position="400"/>
        <end position="440"/>
    </location>
</feature>
<organism evidence="10 11">
    <name type="scientific">Stieleria marina</name>
    <dbReference type="NCBI Taxonomy" id="1930275"/>
    <lineage>
        <taxon>Bacteria</taxon>
        <taxon>Pseudomonadati</taxon>
        <taxon>Planctomycetota</taxon>
        <taxon>Planctomycetia</taxon>
        <taxon>Pirellulales</taxon>
        <taxon>Pirellulaceae</taxon>
        <taxon>Stieleria</taxon>
    </lineage>
</organism>
<sequence length="446" mass="50167">MSKTITSAKKPAHKTAIWLTLAVSACSILVLLYSLGNQRPDLAPNAQQSSERSGSFPFRISGPSMVPTFFGPSCRSRCVRCQRIDRVEPHFDQLLARHQICGICGGPLHRTDEVAGDIVEIVALDETQKATLQIGDVVAIEYNSKLRAKRIAALPGDTISIRDERIFINDQRLEDAIATTRAPFPTRPKRLIVDEDNRHEISRWQPKQKNTFWKRDSHSHWSYEPSNLVGSTSDNSGSDNVVPDADAPRVNNDWLVYRHQYVRQHNQPSFVEDDYAFNLGVSRRLNEANRLVISFDAESISPASAPFTLHVAFWNANGVVYAKHAIAKSGPNLVTYYEARSKPKPLPKRSPRQMTQSIAPVTREEPVSIRFSKIAAAVSLPKLSIERFVEYRLRDSDRDDLHQLKIGPGEVFVLGDNVPVSDDSRRWGPIPLNQIYGKIVRSYPPE</sequence>
<dbReference type="PANTHER" id="PTHR43390:SF1">
    <property type="entry name" value="CHLOROPLAST PROCESSING PEPTIDASE"/>
    <property type="match status" value="1"/>
</dbReference>
<dbReference type="InterPro" id="IPR000223">
    <property type="entry name" value="Pept_S26A_signal_pept_1"/>
</dbReference>
<dbReference type="PROSITE" id="PS00761">
    <property type="entry name" value="SPASE_I_3"/>
    <property type="match status" value="1"/>
</dbReference>
<evidence type="ECO:0000256" key="4">
    <source>
        <dbReference type="ARBA" id="ARBA00019232"/>
    </source>
</evidence>
<dbReference type="GO" id="GO:0016020">
    <property type="term" value="C:membrane"/>
    <property type="evidence" value="ECO:0007669"/>
    <property type="project" value="InterPro"/>
</dbReference>
<evidence type="ECO:0000313" key="11">
    <source>
        <dbReference type="Proteomes" id="UP000319817"/>
    </source>
</evidence>
<dbReference type="InterPro" id="IPR019757">
    <property type="entry name" value="Pept_S26A_signal_pept_1_Lys-AS"/>
</dbReference>
<reference evidence="10 11" key="1">
    <citation type="submission" date="2019-02" db="EMBL/GenBank/DDBJ databases">
        <title>Deep-cultivation of Planctomycetes and their phenomic and genomic characterization uncovers novel biology.</title>
        <authorList>
            <person name="Wiegand S."/>
            <person name="Jogler M."/>
            <person name="Boedeker C."/>
            <person name="Pinto D."/>
            <person name="Vollmers J."/>
            <person name="Rivas-Marin E."/>
            <person name="Kohn T."/>
            <person name="Peeters S.H."/>
            <person name="Heuer A."/>
            <person name="Rast P."/>
            <person name="Oberbeckmann S."/>
            <person name="Bunk B."/>
            <person name="Jeske O."/>
            <person name="Meyerdierks A."/>
            <person name="Storesund J.E."/>
            <person name="Kallscheuer N."/>
            <person name="Luecker S."/>
            <person name="Lage O.M."/>
            <person name="Pohl T."/>
            <person name="Merkel B.J."/>
            <person name="Hornburger P."/>
            <person name="Mueller R.-W."/>
            <person name="Bruemmer F."/>
            <person name="Labrenz M."/>
            <person name="Spormann A.M."/>
            <person name="Op den Camp H."/>
            <person name="Overmann J."/>
            <person name="Amann R."/>
            <person name="Jetten M.S.M."/>
            <person name="Mascher T."/>
            <person name="Medema M.H."/>
            <person name="Devos D.P."/>
            <person name="Kaster A.-K."/>
            <person name="Ovreas L."/>
            <person name="Rohde M."/>
            <person name="Galperin M.Y."/>
            <person name="Jogler C."/>
        </authorList>
    </citation>
    <scope>NUCLEOTIDE SEQUENCE [LARGE SCALE GENOMIC DNA]</scope>
    <source>
        <strain evidence="10 11">K23_9</strain>
    </source>
</reference>
<dbReference type="SUPFAM" id="SSF51306">
    <property type="entry name" value="LexA/Signal peptidase"/>
    <property type="match status" value="2"/>
</dbReference>
<feature type="active site" evidence="7">
    <location>
        <position position="149"/>
    </location>
</feature>
<dbReference type="EC" id="3.4.21.89" evidence="3"/>
<dbReference type="AlphaFoldDB" id="A0A517NS87"/>
<evidence type="ECO:0000256" key="5">
    <source>
        <dbReference type="ARBA" id="ARBA00022801"/>
    </source>
</evidence>
<dbReference type="GO" id="GO:0009003">
    <property type="term" value="F:signal peptidase activity"/>
    <property type="evidence" value="ECO:0007669"/>
    <property type="project" value="UniProtKB-EC"/>
</dbReference>
<keyword evidence="8" id="KW-0812">Transmembrane</keyword>
<evidence type="ECO:0000256" key="6">
    <source>
        <dbReference type="ARBA" id="ARBA00029906"/>
    </source>
</evidence>
<dbReference type="InterPro" id="IPR036286">
    <property type="entry name" value="LexA/Signal_pep-like_sf"/>
</dbReference>
<comment type="catalytic activity">
    <reaction evidence="1">
        <text>Cleavage of hydrophobic, N-terminal signal or leader sequences from secreted and periplasmic proteins.</text>
        <dbReference type="EC" id="3.4.21.89"/>
    </reaction>
</comment>
<keyword evidence="8" id="KW-1133">Transmembrane helix</keyword>
<accession>A0A517NS87</accession>
<keyword evidence="8" id="KW-0472">Membrane</keyword>
<feature type="active site" evidence="7">
    <location>
        <position position="64"/>
    </location>
</feature>
<keyword evidence="11" id="KW-1185">Reference proteome</keyword>
<keyword evidence="5" id="KW-0378">Hydrolase</keyword>